<proteinExistence type="predicted"/>
<evidence type="ECO:0000313" key="1">
    <source>
        <dbReference type="EMBL" id="KEF53284.1"/>
    </source>
</evidence>
<dbReference type="OrthoDB" id="190201at2759"/>
<feature type="non-terminal residue" evidence="1">
    <location>
        <position position="1"/>
    </location>
</feature>
<dbReference type="AlphaFoldDB" id="A0A072NZL5"/>
<dbReference type="RefSeq" id="XP_013255874.1">
    <property type="nucleotide sequence ID" value="XM_013400420.1"/>
</dbReference>
<evidence type="ECO:0000313" key="2">
    <source>
        <dbReference type="Proteomes" id="UP000027920"/>
    </source>
</evidence>
<dbReference type="VEuPathDB" id="FungiDB:A1O9_10732"/>
<reference evidence="1 2" key="1">
    <citation type="submission" date="2013-03" db="EMBL/GenBank/DDBJ databases">
        <title>The Genome Sequence of Exophiala aquamarina CBS 119918.</title>
        <authorList>
            <consortium name="The Broad Institute Genomics Platform"/>
            <person name="Cuomo C."/>
            <person name="de Hoog S."/>
            <person name="Gorbushina A."/>
            <person name="Walker B."/>
            <person name="Young S.K."/>
            <person name="Zeng Q."/>
            <person name="Gargeya S."/>
            <person name="Fitzgerald M."/>
            <person name="Haas B."/>
            <person name="Abouelleil A."/>
            <person name="Allen A.W."/>
            <person name="Alvarado L."/>
            <person name="Arachchi H.M."/>
            <person name="Berlin A.M."/>
            <person name="Chapman S.B."/>
            <person name="Gainer-Dewar J."/>
            <person name="Goldberg J."/>
            <person name="Griggs A."/>
            <person name="Gujja S."/>
            <person name="Hansen M."/>
            <person name="Howarth C."/>
            <person name="Imamovic A."/>
            <person name="Ireland A."/>
            <person name="Larimer J."/>
            <person name="McCowan C."/>
            <person name="Murphy C."/>
            <person name="Pearson M."/>
            <person name="Poon T.W."/>
            <person name="Priest M."/>
            <person name="Roberts A."/>
            <person name="Saif S."/>
            <person name="Shea T."/>
            <person name="Sisk P."/>
            <person name="Sykes S."/>
            <person name="Wortman J."/>
            <person name="Nusbaum C."/>
            <person name="Birren B."/>
        </authorList>
    </citation>
    <scope>NUCLEOTIDE SEQUENCE [LARGE SCALE GENOMIC DNA]</scope>
    <source>
        <strain evidence="1 2">CBS 119918</strain>
    </source>
</reference>
<dbReference type="GeneID" id="25285636"/>
<dbReference type="EMBL" id="AMGV01000014">
    <property type="protein sequence ID" value="KEF53284.1"/>
    <property type="molecule type" value="Genomic_DNA"/>
</dbReference>
<dbReference type="HOGENOM" id="CLU_2612461_0_0_1"/>
<gene>
    <name evidence="1" type="ORF">A1O9_10732</name>
</gene>
<accession>A0A072NZL5</accession>
<protein>
    <submittedName>
        <fullName evidence="1">Uncharacterized protein</fullName>
    </submittedName>
</protein>
<organism evidence="1 2">
    <name type="scientific">Exophiala aquamarina CBS 119918</name>
    <dbReference type="NCBI Taxonomy" id="1182545"/>
    <lineage>
        <taxon>Eukaryota</taxon>
        <taxon>Fungi</taxon>
        <taxon>Dikarya</taxon>
        <taxon>Ascomycota</taxon>
        <taxon>Pezizomycotina</taxon>
        <taxon>Eurotiomycetes</taxon>
        <taxon>Chaetothyriomycetidae</taxon>
        <taxon>Chaetothyriales</taxon>
        <taxon>Herpotrichiellaceae</taxon>
        <taxon>Exophiala</taxon>
    </lineage>
</organism>
<sequence length="79" mass="8348">DAAVLTGFSTDESGVLIAFSGLDLTIASQNQLLRFAGLPNGYFTANSIEGNQYFFFREPGLDSALLNLGEATKQGLTDG</sequence>
<name>A0A072NZL5_9EURO</name>
<comment type="caution">
    <text evidence="1">The sequence shown here is derived from an EMBL/GenBank/DDBJ whole genome shotgun (WGS) entry which is preliminary data.</text>
</comment>
<keyword evidence="2" id="KW-1185">Reference proteome</keyword>
<dbReference type="Proteomes" id="UP000027920">
    <property type="component" value="Unassembled WGS sequence"/>
</dbReference>